<gene>
    <name evidence="1" type="ORF">MAM_132</name>
</gene>
<keyword evidence="2" id="KW-1185">Reference proteome</keyword>
<accession>K7YY23</accession>
<dbReference type="EMBL" id="JX878496">
    <property type="protein sequence ID" value="AFX93600.1"/>
    <property type="molecule type" value="Genomic_DNA"/>
</dbReference>
<evidence type="ECO:0000313" key="1">
    <source>
        <dbReference type="EMBL" id="AFX93600.1"/>
    </source>
</evidence>
<dbReference type="RefSeq" id="YP_007349111.1">
    <property type="nucleotide sequence ID" value="NC_020083.1"/>
</dbReference>
<proteinExistence type="predicted"/>
<dbReference type="Proteomes" id="UP000010363">
    <property type="component" value="Segment"/>
</dbReference>
<dbReference type="GeneID" id="14444780"/>
<sequence>MSGTVNNMLDVAWSTQPMFKIFKMPMNALVGIVNDSDKEARLQLYLGGIAKQVGHVSNLRIMQLHEDLEDWAPRSDGLTHEMVKQYMIFTLRATLYLNPSFINRYPVRATPSGQLVCRPRLEFMACSKTKLFTGLRIINWRDMFKTP</sequence>
<reference evidence="1 2" key="1">
    <citation type="journal article" date="2012" name="J. Virol.">
        <title>Complete Genome Sequence of Serratia plymuthica Bacteriophage MAM1.</title>
        <authorList>
            <person name="Matilla M.A."/>
            <person name="Salmond G.P."/>
        </authorList>
    </citation>
    <scope>NUCLEOTIDE SEQUENCE [LARGE SCALE GENOMIC DNA]</scope>
</reference>
<dbReference type="KEGG" id="vg:14444780"/>
<organism evidence="1 2">
    <name type="scientific">Serratia phage phiMAM1</name>
    <dbReference type="NCBI Taxonomy" id="1262513"/>
    <lineage>
        <taxon>Viruses</taxon>
        <taxon>Duplodnaviria</taxon>
        <taxon>Heunggongvirae</taxon>
        <taxon>Uroviricota</taxon>
        <taxon>Caudoviricetes</taxon>
        <taxon>Pantevenvirales</taxon>
        <taxon>Ackermannviridae</taxon>
        <taxon>Miltonvirus</taxon>
        <taxon>Miltonvirus MAM1</taxon>
    </lineage>
</organism>
<protein>
    <submittedName>
        <fullName evidence="1">Uncharacterized protein</fullName>
    </submittedName>
</protein>
<evidence type="ECO:0000313" key="2">
    <source>
        <dbReference type="Proteomes" id="UP000010363"/>
    </source>
</evidence>
<name>K7YY23_9CAUD</name>